<protein>
    <submittedName>
        <fullName evidence="2">Class I SAM-dependent methyltransferase</fullName>
        <ecNumber evidence="2">2.1.1.-</ecNumber>
    </submittedName>
</protein>
<feature type="domain" description="Methyltransferase type 11" evidence="1">
    <location>
        <begin position="23"/>
        <end position="90"/>
    </location>
</feature>
<dbReference type="RefSeq" id="WP_377708706.1">
    <property type="nucleotide sequence ID" value="NZ_JBHSMP010000003.1"/>
</dbReference>
<dbReference type="Gene3D" id="3.40.50.150">
    <property type="entry name" value="Vaccinia Virus protein VP39"/>
    <property type="match status" value="1"/>
</dbReference>
<evidence type="ECO:0000259" key="1">
    <source>
        <dbReference type="Pfam" id="PF08241"/>
    </source>
</evidence>
<dbReference type="CDD" id="cd02440">
    <property type="entry name" value="AdoMet_MTases"/>
    <property type="match status" value="1"/>
</dbReference>
<name>A0ABW0J2U8_9BURK</name>
<dbReference type="InterPro" id="IPR013216">
    <property type="entry name" value="Methyltransf_11"/>
</dbReference>
<keyword evidence="2" id="KW-0808">Transferase</keyword>
<gene>
    <name evidence="2" type="ORF">ACFPTO_00725</name>
</gene>
<evidence type="ECO:0000313" key="2">
    <source>
        <dbReference type="EMBL" id="MFC5427343.1"/>
    </source>
</evidence>
<keyword evidence="3" id="KW-1185">Reference proteome</keyword>
<proteinExistence type="predicted"/>
<dbReference type="GO" id="GO:0032259">
    <property type="term" value="P:methylation"/>
    <property type="evidence" value="ECO:0007669"/>
    <property type="project" value="UniProtKB-KW"/>
</dbReference>
<reference evidence="3" key="1">
    <citation type="journal article" date="2019" name="Int. J. Syst. Evol. Microbiol.">
        <title>The Global Catalogue of Microorganisms (GCM) 10K type strain sequencing project: providing services to taxonomists for standard genome sequencing and annotation.</title>
        <authorList>
            <consortium name="The Broad Institute Genomics Platform"/>
            <consortium name="The Broad Institute Genome Sequencing Center for Infectious Disease"/>
            <person name="Wu L."/>
            <person name="Ma J."/>
        </authorList>
    </citation>
    <scope>NUCLEOTIDE SEQUENCE [LARGE SCALE GENOMIC DNA]</scope>
    <source>
        <strain evidence="3">CCUG 56042</strain>
    </source>
</reference>
<sequence>MEVHAVETPAAVMAPLCAKTGRQVIGLLQACASISAFHARLTLGSADHLQFADNSFDKVYSINCIYFWPAPARGLSELYRVVKRGGLVAITVRDKERPPYDAFRPEKLTNSLIEAGFSSVAINRNDVPSHPLICAVGTT</sequence>
<dbReference type="Pfam" id="PF08241">
    <property type="entry name" value="Methyltransf_11"/>
    <property type="match status" value="1"/>
</dbReference>
<dbReference type="InterPro" id="IPR029063">
    <property type="entry name" value="SAM-dependent_MTases_sf"/>
</dbReference>
<keyword evidence="2" id="KW-0489">Methyltransferase</keyword>
<dbReference type="Proteomes" id="UP001596103">
    <property type="component" value="Unassembled WGS sequence"/>
</dbReference>
<dbReference type="SUPFAM" id="SSF53335">
    <property type="entry name" value="S-adenosyl-L-methionine-dependent methyltransferases"/>
    <property type="match status" value="1"/>
</dbReference>
<organism evidence="2 3">
    <name type="scientific">Paraburkholderia denitrificans</name>
    <dbReference type="NCBI Taxonomy" id="694025"/>
    <lineage>
        <taxon>Bacteria</taxon>
        <taxon>Pseudomonadati</taxon>
        <taxon>Pseudomonadota</taxon>
        <taxon>Betaproteobacteria</taxon>
        <taxon>Burkholderiales</taxon>
        <taxon>Burkholderiaceae</taxon>
        <taxon>Paraburkholderia</taxon>
    </lineage>
</organism>
<accession>A0ABW0J2U8</accession>
<dbReference type="EC" id="2.1.1.-" evidence="2"/>
<dbReference type="EMBL" id="JBHSMP010000003">
    <property type="protein sequence ID" value="MFC5427343.1"/>
    <property type="molecule type" value="Genomic_DNA"/>
</dbReference>
<dbReference type="GO" id="GO:0008168">
    <property type="term" value="F:methyltransferase activity"/>
    <property type="evidence" value="ECO:0007669"/>
    <property type="project" value="UniProtKB-KW"/>
</dbReference>
<comment type="caution">
    <text evidence="2">The sequence shown here is derived from an EMBL/GenBank/DDBJ whole genome shotgun (WGS) entry which is preliminary data.</text>
</comment>
<evidence type="ECO:0000313" key="3">
    <source>
        <dbReference type="Proteomes" id="UP001596103"/>
    </source>
</evidence>